<dbReference type="InterPro" id="IPR036907">
    <property type="entry name" value="5'-Nucleotdase_C_sf"/>
</dbReference>
<dbReference type="PANTHER" id="PTHR11575:SF24">
    <property type="entry name" value="5'-NUCLEOTIDASE"/>
    <property type="match status" value="1"/>
</dbReference>
<proteinExistence type="inferred from homology"/>
<evidence type="ECO:0000313" key="6">
    <source>
        <dbReference type="EMBL" id="MBB5218880.1"/>
    </source>
</evidence>
<gene>
    <name evidence="6" type="ORF">HNP77_001249</name>
</gene>
<evidence type="ECO:0000256" key="2">
    <source>
        <dbReference type="ARBA" id="ARBA00022729"/>
    </source>
</evidence>
<reference evidence="6 7" key="1">
    <citation type="submission" date="2020-08" db="EMBL/GenBank/DDBJ databases">
        <title>Genomic Encyclopedia of Type Strains, Phase IV (KMG-IV): sequencing the most valuable type-strain genomes for metagenomic binning, comparative biology and taxonomic classification.</title>
        <authorList>
            <person name="Goeker M."/>
        </authorList>
    </citation>
    <scope>NUCLEOTIDE SEQUENCE [LARGE SCALE GENOMIC DNA]</scope>
    <source>
        <strain evidence="6 7">DSM 103679</strain>
    </source>
</reference>
<dbReference type="PRINTS" id="PR01607">
    <property type="entry name" value="APYRASEFAMLY"/>
</dbReference>
<feature type="signal peptide" evidence="3">
    <location>
        <begin position="1"/>
        <end position="24"/>
    </location>
</feature>
<feature type="domain" description="Calcineurin-like phosphoesterase" evidence="4">
    <location>
        <begin position="39"/>
        <end position="259"/>
    </location>
</feature>
<dbReference type="InterPro" id="IPR006146">
    <property type="entry name" value="5'-Nucleotdase_CS"/>
</dbReference>
<dbReference type="PANTHER" id="PTHR11575">
    <property type="entry name" value="5'-NUCLEOTIDASE-RELATED"/>
    <property type="match status" value="1"/>
</dbReference>
<dbReference type="InterPro" id="IPR004843">
    <property type="entry name" value="Calcineurin-like_PHP"/>
</dbReference>
<dbReference type="PROSITE" id="PS00786">
    <property type="entry name" value="5_NUCLEOTIDASE_2"/>
    <property type="match status" value="1"/>
</dbReference>
<protein>
    <submittedName>
        <fullName evidence="6">2',3'-cyclic-nucleotide 2'-phosphodiesterase (5'-nucleotidase family)</fullName>
    </submittedName>
</protein>
<evidence type="ECO:0000313" key="7">
    <source>
        <dbReference type="Proteomes" id="UP000578697"/>
    </source>
</evidence>
<keyword evidence="7" id="KW-1185">Reference proteome</keyword>
<dbReference type="GO" id="GO:0030288">
    <property type="term" value="C:outer membrane-bounded periplasmic space"/>
    <property type="evidence" value="ECO:0007669"/>
    <property type="project" value="TreeGrafter"/>
</dbReference>
<accession>A0A840SDS6</accession>
<dbReference type="EMBL" id="JACHFR010000002">
    <property type="protein sequence ID" value="MBB5218880.1"/>
    <property type="molecule type" value="Genomic_DNA"/>
</dbReference>
<feature type="chain" id="PRO_5033112394" evidence="3">
    <location>
        <begin position="25"/>
        <end position="559"/>
    </location>
</feature>
<dbReference type="Proteomes" id="UP000578697">
    <property type="component" value="Unassembled WGS sequence"/>
</dbReference>
<evidence type="ECO:0000259" key="5">
    <source>
        <dbReference type="Pfam" id="PF02872"/>
    </source>
</evidence>
<comment type="similarity">
    <text evidence="1 3">Belongs to the 5'-nucleotidase family.</text>
</comment>
<keyword evidence="3" id="KW-0378">Hydrolase</keyword>
<organism evidence="6 7">
    <name type="scientific">Treponema rectale</name>
    <dbReference type="NCBI Taxonomy" id="744512"/>
    <lineage>
        <taxon>Bacteria</taxon>
        <taxon>Pseudomonadati</taxon>
        <taxon>Spirochaetota</taxon>
        <taxon>Spirochaetia</taxon>
        <taxon>Spirochaetales</taxon>
        <taxon>Treponemataceae</taxon>
        <taxon>Treponema</taxon>
    </lineage>
</organism>
<dbReference type="SUPFAM" id="SSF55816">
    <property type="entry name" value="5'-nucleotidase (syn. UDP-sugar hydrolase), C-terminal domain"/>
    <property type="match status" value="1"/>
</dbReference>
<dbReference type="Gene3D" id="3.60.21.10">
    <property type="match status" value="1"/>
</dbReference>
<dbReference type="Pfam" id="PF02872">
    <property type="entry name" value="5_nucleotid_C"/>
    <property type="match status" value="1"/>
</dbReference>
<dbReference type="GO" id="GO:0046872">
    <property type="term" value="F:metal ion binding"/>
    <property type="evidence" value="ECO:0007669"/>
    <property type="project" value="InterPro"/>
</dbReference>
<dbReference type="GO" id="GO:0009166">
    <property type="term" value="P:nucleotide catabolic process"/>
    <property type="evidence" value="ECO:0007669"/>
    <property type="project" value="InterPro"/>
</dbReference>
<dbReference type="InterPro" id="IPR008334">
    <property type="entry name" value="5'-Nucleotdase_C"/>
</dbReference>
<evidence type="ECO:0000256" key="1">
    <source>
        <dbReference type="ARBA" id="ARBA00006654"/>
    </source>
</evidence>
<dbReference type="RefSeq" id="WP_184652320.1">
    <property type="nucleotide sequence ID" value="NZ_JACHFR010000002.1"/>
</dbReference>
<dbReference type="GO" id="GO:0016788">
    <property type="term" value="F:hydrolase activity, acting on ester bonds"/>
    <property type="evidence" value="ECO:0007669"/>
    <property type="project" value="InterPro"/>
</dbReference>
<dbReference type="GO" id="GO:0000166">
    <property type="term" value="F:nucleotide binding"/>
    <property type="evidence" value="ECO:0007669"/>
    <property type="project" value="UniProtKB-KW"/>
</dbReference>
<dbReference type="SUPFAM" id="SSF56300">
    <property type="entry name" value="Metallo-dependent phosphatases"/>
    <property type="match status" value="1"/>
</dbReference>
<dbReference type="Pfam" id="PF00149">
    <property type="entry name" value="Metallophos"/>
    <property type="match status" value="1"/>
</dbReference>
<dbReference type="Gene3D" id="3.90.780.10">
    <property type="entry name" value="5'-Nucleotidase, C-terminal domain"/>
    <property type="match status" value="1"/>
</dbReference>
<dbReference type="AlphaFoldDB" id="A0A840SDS6"/>
<feature type="domain" description="5'-Nucleotidase C-terminal" evidence="5">
    <location>
        <begin position="331"/>
        <end position="517"/>
    </location>
</feature>
<comment type="caution">
    <text evidence="6">The sequence shown here is derived from an EMBL/GenBank/DDBJ whole genome shotgun (WGS) entry which is preliminary data.</text>
</comment>
<keyword evidence="3" id="KW-0547">Nucleotide-binding</keyword>
<dbReference type="InterPro" id="IPR006179">
    <property type="entry name" value="5_nucleotidase/apyrase"/>
</dbReference>
<sequence length="559" mass="61407">MKIAQIVKRFTAAMMVAAALPVFAKGVETQPKTNDNDIVILYTNDVHCGINGKIGYAGLVAYKNQTLTQTPYVLTIDNGDAIQGEAIGSISKGSYIIDIMNEASYDLAILGNHEFDYTMPQLEQLTKKAKFTYVNTNITYKGKNKTSFVDNTTPYVIKEFGSVKIGFLGLCTPTSITTSTPTYFMEKNKIVYDFSDGSKGKKLYSLTQKYIDKCYKEGADYVIVLSHLGDEGVPEGVSSRDLIANTYGITAVLDGHAHNVIPSEILKNKKGQNVILTSTGTKFENLGKLTISKDGNVSSELVNDFTQKDAKIQAFIDSIQASYKDDLQKVVAKSDVELSITDENGVRLVRTRELPIGDLCADAYRNIAQSDVAFVNGGGIRTLLPKGDITFENILKVHPFGNMLTMVEANGQQILDALEFSVHSMEAETSSNGKAVGEFGGFLQVSGVKFTVDLSVPTSVVTDDKNMFVKVAGDRRVKDVYILQGDKWVPINAKKTYTVASHNYMLLNCGDGYTMFKNDKILIDSSMSDYQVLMTYLVDILEGKPGLMYSESQNRITIK</sequence>
<keyword evidence="2 3" id="KW-0732">Signal</keyword>
<evidence type="ECO:0000256" key="3">
    <source>
        <dbReference type="RuleBase" id="RU362119"/>
    </source>
</evidence>
<dbReference type="InterPro" id="IPR029052">
    <property type="entry name" value="Metallo-depent_PP-like"/>
</dbReference>
<evidence type="ECO:0000259" key="4">
    <source>
        <dbReference type="Pfam" id="PF00149"/>
    </source>
</evidence>
<name>A0A840SDS6_9SPIR</name>